<gene>
    <name evidence="16" type="ORF">GCM10009681_43860</name>
</gene>
<keyword evidence="10" id="KW-0503">Monooxygenase</keyword>
<sequence>MNGQYGDPETIDLIGVGFGPANLALAIALEEQGRLRDLGSAGGRVRFVEQQAQFGWHRGMLLDGARMQIAFLKDLVTMRNPRSRYSFLTYLQERGRLVDFINCKNFFPSRVEFHDYLEWAAARFTDVVEYGSEVVRIEPVTAGDGIDQLDVVVRRVDGSGLRRHRARNVVFAAGLQPWVPAGVALSDRVWHSSELLHRLGDIKPDEIRTVLVVGAGQSAAEVTGHLHRVCPNAQVHSVFSRFGYSVADDSPFANRIFDPDAVDVHFQAEPQVRDMLRRYHDGTNYSVVDLDLITELFERSYQEKVAHDQRLHFHNVSRVTSCEQTPMGVDVTVHNLALGCASTFTCDIVVFATGYRPVDPRDLLEPVLEHCRLDEEGGVDIGRNYRVRTKPQLRCGIYVQGAAERSHGLSSVLLSNVAVRAGEIAQALTESLRHPDESLATAPR</sequence>
<dbReference type="EMBL" id="BAAALS010000024">
    <property type="protein sequence ID" value="GAA1767993.1"/>
    <property type="molecule type" value="Genomic_DNA"/>
</dbReference>
<evidence type="ECO:0000256" key="14">
    <source>
        <dbReference type="ARBA" id="ARBA00032738"/>
    </source>
</evidence>
<evidence type="ECO:0000256" key="6">
    <source>
        <dbReference type="ARBA" id="ARBA00022630"/>
    </source>
</evidence>
<keyword evidence="17" id="KW-1185">Reference proteome</keyword>
<comment type="caution">
    <text evidence="16">The sequence shown here is derived from an EMBL/GenBank/DDBJ whole genome shotgun (WGS) entry which is preliminary data.</text>
</comment>
<accession>A0ABP4X1D9</accession>
<evidence type="ECO:0000256" key="4">
    <source>
        <dbReference type="ARBA" id="ARBA00013076"/>
    </source>
</evidence>
<comment type="pathway">
    <text evidence="2">Siderophore biosynthesis.</text>
</comment>
<keyword evidence="7" id="KW-0274">FAD</keyword>
<dbReference type="EC" id="1.14.13.59" evidence="4"/>
<evidence type="ECO:0000313" key="17">
    <source>
        <dbReference type="Proteomes" id="UP001500655"/>
    </source>
</evidence>
<reference evidence="17" key="1">
    <citation type="journal article" date="2019" name="Int. J. Syst. Evol. Microbiol.">
        <title>The Global Catalogue of Microorganisms (GCM) 10K type strain sequencing project: providing services to taxonomists for standard genome sequencing and annotation.</title>
        <authorList>
            <consortium name="The Broad Institute Genomics Platform"/>
            <consortium name="The Broad Institute Genome Sequencing Center for Infectious Disease"/>
            <person name="Wu L."/>
            <person name="Ma J."/>
        </authorList>
    </citation>
    <scope>NUCLEOTIDE SEQUENCE [LARGE SCALE GENOMIC DNA]</scope>
    <source>
        <strain evidence="17">JCM 13249</strain>
    </source>
</reference>
<evidence type="ECO:0000256" key="10">
    <source>
        <dbReference type="ARBA" id="ARBA00023033"/>
    </source>
</evidence>
<evidence type="ECO:0000256" key="12">
    <source>
        <dbReference type="ARBA" id="ARBA00031158"/>
    </source>
</evidence>
<keyword evidence="9" id="KW-0560">Oxidoreductase</keyword>
<keyword evidence="6" id="KW-0285">Flavoprotein</keyword>
<evidence type="ECO:0000256" key="3">
    <source>
        <dbReference type="ARBA" id="ARBA00007588"/>
    </source>
</evidence>
<dbReference type="Pfam" id="PF13434">
    <property type="entry name" value="Lys_Orn_oxgnase"/>
    <property type="match status" value="1"/>
</dbReference>
<dbReference type="PANTHER" id="PTHR42802:SF1">
    <property type="entry name" value="L-ORNITHINE N(5)-MONOOXYGENASE"/>
    <property type="match status" value="1"/>
</dbReference>
<evidence type="ECO:0000313" key="16">
    <source>
        <dbReference type="EMBL" id="GAA1767993.1"/>
    </source>
</evidence>
<dbReference type="InterPro" id="IPR025700">
    <property type="entry name" value="Lys/Orn_oxygenase"/>
</dbReference>
<organism evidence="16 17">
    <name type="scientific">Luedemannella helvata</name>
    <dbReference type="NCBI Taxonomy" id="349315"/>
    <lineage>
        <taxon>Bacteria</taxon>
        <taxon>Bacillati</taxon>
        <taxon>Actinomycetota</taxon>
        <taxon>Actinomycetes</taxon>
        <taxon>Micromonosporales</taxon>
        <taxon>Micromonosporaceae</taxon>
        <taxon>Luedemannella</taxon>
    </lineage>
</organism>
<dbReference type="RefSeq" id="WP_344085132.1">
    <property type="nucleotide sequence ID" value="NZ_BAAALS010000024.1"/>
</dbReference>
<evidence type="ECO:0000256" key="7">
    <source>
        <dbReference type="ARBA" id="ARBA00022827"/>
    </source>
</evidence>
<evidence type="ECO:0000256" key="15">
    <source>
        <dbReference type="ARBA" id="ARBA00048407"/>
    </source>
</evidence>
<dbReference type="SUPFAM" id="SSF51905">
    <property type="entry name" value="FAD/NAD(P)-binding domain"/>
    <property type="match status" value="2"/>
</dbReference>
<evidence type="ECO:0000256" key="8">
    <source>
        <dbReference type="ARBA" id="ARBA00022857"/>
    </source>
</evidence>
<evidence type="ECO:0000256" key="5">
    <source>
        <dbReference type="ARBA" id="ARBA00016406"/>
    </source>
</evidence>
<evidence type="ECO:0000256" key="1">
    <source>
        <dbReference type="ARBA" id="ARBA00001974"/>
    </source>
</evidence>
<evidence type="ECO:0000256" key="9">
    <source>
        <dbReference type="ARBA" id="ARBA00023002"/>
    </source>
</evidence>
<comment type="similarity">
    <text evidence="3">Belongs to the lysine N(6)-hydroxylase/L-ornithine N(5)-oxygenase family.</text>
</comment>
<comment type="catalytic activity">
    <reaction evidence="15">
        <text>L-lysine + NADPH + O2 = N(6)-hydroxy-L-lysine + NADP(+) + H2O</text>
        <dbReference type="Rhea" id="RHEA:23228"/>
        <dbReference type="ChEBI" id="CHEBI:15377"/>
        <dbReference type="ChEBI" id="CHEBI:15379"/>
        <dbReference type="ChEBI" id="CHEBI:32551"/>
        <dbReference type="ChEBI" id="CHEBI:57783"/>
        <dbReference type="ChEBI" id="CHEBI:57820"/>
        <dbReference type="ChEBI" id="CHEBI:58349"/>
        <dbReference type="EC" id="1.14.13.59"/>
    </reaction>
</comment>
<name>A0ABP4X1D9_9ACTN</name>
<comment type="cofactor">
    <cofactor evidence="1">
        <name>FAD</name>
        <dbReference type="ChEBI" id="CHEBI:57692"/>
    </cofactor>
</comment>
<protein>
    <recommendedName>
        <fullName evidence="5">L-lysine N6-monooxygenase MbtG</fullName>
        <ecNumber evidence="4">1.14.13.59</ecNumber>
    </recommendedName>
    <alternativeName>
        <fullName evidence="14">Lysine 6-N-hydroxylase</fullName>
    </alternativeName>
    <alternativeName>
        <fullName evidence="13">Lysine N6-hydroxylase</fullName>
    </alternativeName>
    <alternativeName>
        <fullName evidence="11">Lysine-N-oxygenase</fullName>
    </alternativeName>
    <alternativeName>
        <fullName evidence="12">Mycobactin synthase protein G</fullName>
    </alternativeName>
</protein>
<dbReference type="Gene3D" id="3.50.50.60">
    <property type="entry name" value="FAD/NAD(P)-binding domain"/>
    <property type="match status" value="1"/>
</dbReference>
<evidence type="ECO:0000256" key="2">
    <source>
        <dbReference type="ARBA" id="ARBA00004924"/>
    </source>
</evidence>
<dbReference type="PANTHER" id="PTHR42802">
    <property type="entry name" value="MONOOXYGENASE"/>
    <property type="match status" value="1"/>
</dbReference>
<dbReference type="InterPro" id="IPR036188">
    <property type="entry name" value="FAD/NAD-bd_sf"/>
</dbReference>
<proteinExistence type="inferred from homology"/>
<evidence type="ECO:0000256" key="11">
    <source>
        <dbReference type="ARBA" id="ARBA00029939"/>
    </source>
</evidence>
<dbReference type="Proteomes" id="UP001500655">
    <property type="component" value="Unassembled WGS sequence"/>
</dbReference>
<evidence type="ECO:0000256" key="13">
    <source>
        <dbReference type="ARBA" id="ARBA00032493"/>
    </source>
</evidence>
<keyword evidence="8" id="KW-0521">NADP</keyword>